<keyword evidence="4 5" id="KW-0472">Membrane</keyword>
<accession>A0ABU9D877</accession>
<dbReference type="Pfam" id="PF01124">
    <property type="entry name" value="MAPEG"/>
    <property type="match status" value="1"/>
</dbReference>
<evidence type="ECO:0000313" key="7">
    <source>
        <dbReference type="Proteomes" id="UP001446205"/>
    </source>
</evidence>
<evidence type="ECO:0000256" key="3">
    <source>
        <dbReference type="ARBA" id="ARBA00022989"/>
    </source>
</evidence>
<dbReference type="EMBL" id="JBBPCO010000003">
    <property type="protein sequence ID" value="MEK8089067.1"/>
    <property type="molecule type" value="Genomic_DNA"/>
</dbReference>
<keyword evidence="7" id="KW-1185">Reference proteome</keyword>
<reference evidence="6 7" key="1">
    <citation type="submission" date="2024-04" db="EMBL/GenBank/DDBJ databases">
        <authorList>
            <person name="Abashina T."/>
            <person name="Shaikin A."/>
        </authorList>
    </citation>
    <scope>NUCLEOTIDE SEQUENCE [LARGE SCALE GENOMIC DNA]</scope>
    <source>
        <strain evidence="6 7">AAFK</strain>
    </source>
</reference>
<dbReference type="SUPFAM" id="SSF161084">
    <property type="entry name" value="MAPEG domain-like"/>
    <property type="match status" value="1"/>
</dbReference>
<comment type="subcellular location">
    <subcellularLocation>
        <location evidence="1">Membrane</location>
    </subcellularLocation>
</comment>
<protein>
    <submittedName>
        <fullName evidence="6">MAPEG family protein</fullName>
    </submittedName>
</protein>
<evidence type="ECO:0000256" key="4">
    <source>
        <dbReference type="ARBA" id="ARBA00023136"/>
    </source>
</evidence>
<dbReference type="Gene3D" id="1.20.120.550">
    <property type="entry name" value="Membrane associated eicosanoid/glutathione metabolism-like domain"/>
    <property type="match status" value="1"/>
</dbReference>
<dbReference type="Proteomes" id="UP001446205">
    <property type="component" value="Unassembled WGS sequence"/>
</dbReference>
<organism evidence="6 7">
    <name type="scientific">Thermithiobacillus plumbiphilus</name>
    <dbReference type="NCBI Taxonomy" id="1729899"/>
    <lineage>
        <taxon>Bacteria</taxon>
        <taxon>Pseudomonadati</taxon>
        <taxon>Pseudomonadota</taxon>
        <taxon>Acidithiobacillia</taxon>
        <taxon>Acidithiobacillales</taxon>
        <taxon>Thermithiobacillaceae</taxon>
        <taxon>Thermithiobacillus</taxon>
    </lineage>
</organism>
<name>A0ABU9D877_9PROT</name>
<evidence type="ECO:0000256" key="2">
    <source>
        <dbReference type="ARBA" id="ARBA00022692"/>
    </source>
</evidence>
<feature type="transmembrane region" description="Helical" evidence="5">
    <location>
        <begin position="105"/>
        <end position="122"/>
    </location>
</feature>
<keyword evidence="2 5" id="KW-0812">Transmembrane</keyword>
<evidence type="ECO:0000256" key="1">
    <source>
        <dbReference type="ARBA" id="ARBA00004370"/>
    </source>
</evidence>
<evidence type="ECO:0000256" key="5">
    <source>
        <dbReference type="SAM" id="Phobius"/>
    </source>
</evidence>
<dbReference type="InterPro" id="IPR023352">
    <property type="entry name" value="MAPEG-like_dom_sf"/>
</dbReference>
<dbReference type="PANTHER" id="PTHR35371:SF1">
    <property type="entry name" value="BLR7753 PROTEIN"/>
    <property type="match status" value="1"/>
</dbReference>
<proteinExistence type="predicted"/>
<comment type="caution">
    <text evidence="6">The sequence shown here is derived from an EMBL/GenBank/DDBJ whole genome shotgun (WGS) entry which is preliminary data.</text>
</comment>
<keyword evidence="3 5" id="KW-1133">Transmembrane helix</keyword>
<sequence length="123" mass="13532">MTLAYWMVLIAIFLPYIAAAAAKSGGKYDNSAPRAQLEKASGWRQRANWAQMNAFEAFPPFAAAVIIAHQLNAPQDRIDLLAVLFVGFRLLHLVLYILDRPTLRSLAWAGGFLCVIGLFVIAA</sequence>
<evidence type="ECO:0000313" key="6">
    <source>
        <dbReference type="EMBL" id="MEK8089067.1"/>
    </source>
</evidence>
<dbReference type="InterPro" id="IPR001129">
    <property type="entry name" value="Membr-assoc_MAPEG"/>
</dbReference>
<gene>
    <name evidence="6" type="ORF">WOB96_04750</name>
</gene>
<dbReference type="RefSeq" id="WP_341370133.1">
    <property type="nucleotide sequence ID" value="NZ_JBBPCO010000003.1"/>
</dbReference>
<feature type="transmembrane region" description="Helical" evidence="5">
    <location>
        <begin position="80"/>
        <end position="98"/>
    </location>
</feature>
<dbReference type="PANTHER" id="PTHR35371">
    <property type="entry name" value="INNER MEMBRANE PROTEIN"/>
    <property type="match status" value="1"/>
</dbReference>